<dbReference type="EMBL" id="SNQI01000002">
    <property type="protein sequence ID" value="TEW75120.1"/>
    <property type="molecule type" value="Genomic_DNA"/>
</dbReference>
<evidence type="ECO:0000313" key="1">
    <source>
        <dbReference type="EMBL" id="TEW75120.1"/>
    </source>
</evidence>
<gene>
    <name evidence="1" type="ORF">E2488_06250</name>
</gene>
<proteinExistence type="predicted"/>
<name>A0A4Y8AUS3_9FLAO</name>
<sequence length="95" mass="11432">MLVTNFKVFISRNGSGNISYSKNKLNYKVIIYKEDKILKEIFDKYYFQLEQFKLRHYAIAKWIARDIRKEGYTFKAFASNKQNIRPIKIKSNIKN</sequence>
<organism evidence="1 2">
    <name type="scientific">Gramella jeungdoensis</name>
    <dbReference type="NCBI Taxonomy" id="708091"/>
    <lineage>
        <taxon>Bacteria</taxon>
        <taxon>Pseudomonadati</taxon>
        <taxon>Bacteroidota</taxon>
        <taxon>Flavobacteriia</taxon>
        <taxon>Flavobacteriales</taxon>
        <taxon>Flavobacteriaceae</taxon>
        <taxon>Christiangramia</taxon>
    </lineage>
</organism>
<keyword evidence="2" id="KW-1185">Reference proteome</keyword>
<accession>A0A4Y8AUS3</accession>
<dbReference type="AlphaFoldDB" id="A0A4Y8AUS3"/>
<dbReference type="Proteomes" id="UP000298517">
    <property type="component" value="Unassembled WGS sequence"/>
</dbReference>
<evidence type="ECO:0000313" key="2">
    <source>
        <dbReference type="Proteomes" id="UP000298517"/>
    </source>
</evidence>
<protein>
    <submittedName>
        <fullName evidence="1">Uncharacterized protein</fullName>
    </submittedName>
</protein>
<comment type="caution">
    <text evidence="1">The sequence shown here is derived from an EMBL/GenBank/DDBJ whole genome shotgun (WGS) entry which is preliminary data.</text>
</comment>
<dbReference type="RefSeq" id="WP_134247490.1">
    <property type="nucleotide sequence ID" value="NZ_SNQI01000002.1"/>
</dbReference>
<reference evidence="1 2" key="1">
    <citation type="journal article" date="2011" name="J. Microbiol.">
        <title>Gramella jeungdoensis sp. nov., isolated from a solar saltern in Korea.</title>
        <authorList>
            <person name="Joung Y."/>
            <person name="Kim H."/>
            <person name="Jang T."/>
            <person name="Ahn T.S."/>
            <person name="Joh K."/>
        </authorList>
    </citation>
    <scope>NUCLEOTIDE SEQUENCE [LARGE SCALE GENOMIC DNA]</scope>
    <source>
        <strain evidence="1 2">KCTC 23123</strain>
    </source>
</reference>